<gene>
    <name evidence="13" type="primary">gspK</name>
    <name evidence="13" type="ORF">H8Q88_17120</name>
</gene>
<dbReference type="Gene3D" id="1.10.40.60">
    <property type="entry name" value="EpsJ-like"/>
    <property type="match status" value="2"/>
</dbReference>
<evidence type="ECO:0000256" key="10">
    <source>
        <dbReference type="PIRNR" id="PIRNR002786"/>
    </source>
</evidence>
<evidence type="ECO:0000256" key="4">
    <source>
        <dbReference type="ARBA" id="ARBA00022475"/>
    </source>
</evidence>
<dbReference type="SUPFAM" id="SSF54523">
    <property type="entry name" value="Pili subunits"/>
    <property type="match status" value="1"/>
</dbReference>
<dbReference type="InterPro" id="IPR049031">
    <property type="entry name" value="T2SSK_SAM-like_1st"/>
</dbReference>
<evidence type="ECO:0000256" key="7">
    <source>
        <dbReference type="ARBA" id="ARBA00022927"/>
    </source>
</evidence>
<evidence type="ECO:0000313" key="14">
    <source>
        <dbReference type="Proteomes" id="UP000615796"/>
    </source>
</evidence>
<protein>
    <recommendedName>
        <fullName evidence="10">Type II secretion system protein K</fullName>
    </recommendedName>
</protein>
<dbReference type="Pfam" id="PF03934">
    <property type="entry name" value="T2SSK"/>
    <property type="match status" value="1"/>
</dbReference>
<evidence type="ECO:0000256" key="8">
    <source>
        <dbReference type="ARBA" id="ARBA00022989"/>
    </source>
</evidence>
<keyword evidence="6" id="KW-0812">Transmembrane</keyword>
<comment type="caution">
    <text evidence="13">The sequence shown here is derived from an EMBL/GenBank/DDBJ whole genome shotgun (WGS) entry which is preliminary data.</text>
</comment>
<dbReference type="AlphaFoldDB" id="A0A9X0RD29"/>
<keyword evidence="5 10" id="KW-0997">Cell inner membrane</keyword>
<dbReference type="GO" id="GO:0009306">
    <property type="term" value="P:protein secretion"/>
    <property type="evidence" value="ECO:0007669"/>
    <property type="project" value="InterPro"/>
</dbReference>
<keyword evidence="8" id="KW-1133">Transmembrane helix</keyword>
<dbReference type="RefSeq" id="WP_186460335.1">
    <property type="nucleotide sequence ID" value="NZ_JACNMH010000005.1"/>
</dbReference>
<evidence type="ECO:0000256" key="2">
    <source>
        <dbReference type="ARBA" id="ARBA00007246"/>
    </source>
</evidence>
<evidence type="ECO:0000313" key="13">
    <source>
        <dbReference type="EMBL" id="MBC5852625.1"/>
    </source>
</evidence>
<proteinExistence type="inferred from homology"/>
<evidence type="ECO:0000256" key="3">
    <source>
        <dbReference type="ARBA" id="ARBA00022448"/>
    </source>
</evidence>
<sequence>MAHPNAQRGVALIVVLLLLAVMVSIAATMSQRMFSQFQRANHQLGYQQAYWYTLGVEALAKAAIEQSYQDSDVISLNQPWSQQHQTYPLDYGVVTGSLVDAQACFNLNAFAGLLPSNEPTPPYLYRVWRALLDEVEIDNFQAETIADATWDFIDADDRVNRSNGAEDSLYESMTPAYLPPNGLLADASELRAVYQVSGEAMHQLSSYVCALPTQDWRLNINTLPPEKAPLLVAMFSPYLNEANAKSVLESRPFDGWDSVASFLAEPAIAAVDNARREEARAYLSVDSHYFELDAQVMVDTSRVRVRSLFYSSNKKDATVVSRRYGGVSERKLDRSAE</sequence>
<dbReference type="Proteomes" id="UP000615796">
    <property type="component" value="Unassembled WGS sequence"/>
</dbReference>
<evidence type="ECO:0000256" key="9">
    <source>
        <dbReference type="ARBA" id="ARBA00023136"/>
    </source>
</evidence>
<dbReference type="PANTHER" id="PTHR38831:SF1">
    <property type="entry name" value="TYPE II SECRETION SYSTEM PROTEIN K-RELATED"/>
    <property type="match status" value="1"/>
</dbReference>
<evidence type="ECO:0000259" key="12">
    <source>
        <dbReference type="Pfam" id="PF21687"/>
    </source>
</evidence>
<dbReference type="InterPro" id="IPR038072">
    <property type="entry name" value="GspK_central_sf"/>
</dbReference>
<comment type="similarity">
    <text evidence="2 10">Belongs to the GSP K family.</text>
</comment>
<dbReference type="EMBL" id="JACRUP010000016">
    <property type="protein sequence ID" value="MBC5852625.1"/>
    <property type="molecule type" value="Genomic_DNA"/>
</dbReference>
<dbReference type="InterPro" id="IPR049179">
    <property type="entry name" value="T2SSK_SAM-like_2nd"/>
</dbReference>
<evidence type="ECO:0000256" key="6">
    <source>
        <dbReference type="ARBA" id="ARBA00022692"/>
    </source>
</evidence>
<reference evidence="13" key="1">
    <citation type="submission" date="2020-08" db="EMBL/GenBank/DDBJ databases">
        <title>Genome Sequencing and Pan-Genome Analysis of Migratory bird Vibrio Strains, Inner Mongolia.</title>
        <authorList>
            <person name="Zheng L."/>
        </authorList>
    </citation>
    <scope>NUCLEOTIDE SEQUENCE</scope>
    <source>
        <strain evidence="13">M13F</strain>
    </source>
</reference>
<keyword evidence="14" id="KW-1185">Reference proteome</keyword>
<accession>A0A9X0RD29</accession>
<dbReference type="Gene3D" id="3.30.1300.30">
    <property type="entry name" value="GSPII I/J protein-like"/>
    <property type="match status" value="1"/>
</dbReference>
<evidence type="ECO:0000259" key="11">
    <source>
        <dbReference type="Pfam" id="PF03934"/>
    </source>
</evidence>
<dbReference type="SUPFAM" id="SSF158544">
    <property type="entry name" value="GspK insert domain-like"/>
    <property type="match status" value="2"/>
</dbReference>
<evidence type="ECO:0000256" key="5">
    <source>
        <dbReference type="ARBA" id="ARBA00022519"/>
    </source>
</evidence>
<dbReference type="GO" id="GO:0005886">
    <property type="term" value="C:plasma membrane"/>
    <property type="evidence" value="ECO:0007669"/>
    <property type="project" value="UniProtKB-SubCell"/>
</dbReference>
<dbReference type="PANTHER" id="PTHR38831">
    <property type="entry name" value="TYPE II SECRETION SYSTEM PROTEIN K"/>
    <property type="match status" value="1"/>
</dbReference>
<dbReference type="PIRSF" id="PIRSF002786">
    <property type="entry name" value="XcpX"/>
    <property type="match status" value="1"/>
</dbReference>
<comment type="subcellular location">
    <subcellularLocation>
        <location evidence="1 10">Cell inner membrane</location>
    </subcellularLocation>
</comment>
<keyword evidence="7" id="KW-0653">Protein transport</keyword>
<keyword evidence="3 10" id="KW-0813">Transport</keyword>
<organism evidence="13 14">
    <name type="scientific">Vibrio metschnikovii</name>
    <dbReference type="NCBI Taxonomy" id="28172"/>
    <lineage>
        <taxon>Bacteria</taxon>
        <taxon>Pseudomonadati</taxon>
        <taxon>Pseudomonadota</taxon>
        <taxon>Gammaproteobacteria</taxon>
        <taxon>Vibrionales</taxon>
        <taxon>Vibrionaceae</taxon>
        <taxon>Vibrio</taxon>
    </lineage>
</organism>
<dbReference type="NCBIfam" id="NF037980">
    <property type="entry name" value="T2SS_GspK"/>
    <property type="match status" value="1"/>
</dbReference>
<feature type="domain" description="T2SS protein K second SAM-like" evidence="11">
    <location>
        <begin position="218"/>
        <end position="279"/>
    </location>
</feature>
<keyword evidence="9 10" id="KW-0472">Membrane</keyword>
<keyword evidence="4 10" id="KW-1003">Cell membrane</keyword>
<dbReference type="InterPro" id="IPR045584">
    <property type="entry name" value="Pilin-like"/>
</dbReference>
<dbReference type="Pfam" id="PF21687">
    <property type="entry name" value="T2SSK_1st"/>
    <property type="match status" value="1"/>
</dbReference>
<feature type="domain" description="T2SS protein K first SAM-like" evidence="12">
    <location>
        <begin position="103"/>
        <end position="213"/>
    </location>
</feature>
<dbReference type="InterPro" id="IPR005628">
    <property type="entry name" value="GspK"/>
</dbReference>
<name>A0A9X0RD29_VIBME</name>
<evidence type="ECO:0000256" key="1">
    <source>
        <dbReference type="ARBA" id="ARBA00004533"/>
    </source>
</evidence>